<accession>A0A848G6R5</accession>
<dbReference type="RefSeq" id="WP_169147462.1">
    <property type="nucleotide sequence ID" value="NZ_JABBGA010000020.1"/>
</dbReference>
<sequence length="420" mass="44941">MSDHCSPPLTAHTGGRTLRYARVAGFSLIGLLLAGGGLRLALQHQEARALEQRTAASLTRNVSTVVARPGDGQRSVTLPATLQGRSEITLLARSGGYLAAWHKTIGQRVKKGELLATIEAPEQDQELEQARAAREQVRARLELSRATLKRWEHLASLDSVARQDLDEKRSAAVQARADLAAVEANVRRLEQLKQFRRIHAPFDGVITRRSVEVGDLIAANGKELFALAQTDPLRLTLWIPQVYASEISQGQEVSLRIPENPGKKLSARVAHAAGALDPVTRTRQVELELPNPDGKLLPGTYGEVSFKLSSSAKALLVPTNVLVTGQNGNQVVVVGKDNTLSFRKITLGRDLGRDIEVLAGLEAGEVLVSSPSDLLADGETVNPKALPDKKGKDAPGGKPSGPARAASNDTAPDTPPARKG</sequence>
<feature type="region of interest" description="Disordered" evidence="3">
    <location>
        <begin position="373"/>
        <end position="420"/>
    </location>
</feature>
<proteinExistence type="inferred from homology"/>
<feature type="coiled-coil region" evidence="2">
    <location>
        <begin position="120"/>
        <end position="192"/>
    </location>
</feature>
<dbReference type="EMBL" id="JABBGA010000020">
    <property type="protein sequence ID" value="NML27927.1"/>
    <property type="molecule type" value="Genomic_DNA"/>
</dbReference>
<evidence type="ECO:0000256" key="1">
    <source>
        <dbReference type="ARBA" id="ARBA00009477"/>
    </source>
</evidence>
<protein>
    <submittedName>
        <fullName evidence="8">Efflux RND transporter periplasmic adaptor subunit</fullName>
    </submittedName>
</protein>
<dbReference type="Gene3D" id="2.40.420.20">
    <property type="match status" value="1"/>
</dbReference>
<evidence type="ECO:0000259" key="6">
    <source>
        <dbReference type="Pfam" id="PF25967"/>
    </source>
</evidence>
<evidence type="ECO:0000256" key="4">
    <source>
        <dbReference type="SAM" id="Phobius"/>
    </source>
</evidence>
<dbReference type="Proteomes" id="UP000580043">
    <property type="component" value="Unassembled WGS sequence"/>
</dbReference>
<keyword evidence="4" id="KW-0472">Membrane</keyword>
<feature type="compositionally biased region" description="Basic and acidic residues" evidence="3">
    <location>
        <begin position="386"/>
        <end position="395"/>
    </location>
</feature>
<dbReference type="Pfam" id="PF25973">
    <property type="entry name" value="BSH_CzcB"/>
    <property type="match status" value="1"/>
</dbReference>
<dbReference type="GO" id="GO:1990281">
    <property type="term" value="C:efflux pump complex"/>
    <property type="evidence" value="ECO:0007669"/>
    <property type="project" value="TreeGrafter"/>
</dbReference>
<feature type="domain" description="CusB-like beta-barrel" evidence="5">
    <location>
        <begin position="238"/>
        <end position="307"/>
    </location>
</feature>
<evidence type="ECO:0000256" key="2">
    <source>
        <dbReference type="SAM" id="Coils"/>
    </source>
</evidence>
<dbReference type="InterPro" id="IPR058792">
    <property type="entry name" value="Beta-barrel_RND_2"/>
</dbReference>
<dbReference type="Gene3D" id="1.10.287.470">
    <property type="entry name" value="Helix hairpin bin"/>
    <property type="match status" value="1"/>
</dbReference>
<gene>
    <name evidence="8" type="ORF">HHL15_19390</name>
</gene>
<dbReference type="InterPro" id="IPR006143">
    <property type="entry name" value="RND_pump_MFP"/>
</dbReference>
<keyword evidence="2" id="KW-0175">Coiled coil</keyword>
<keyword evidence="9" id="KW-1185">Reference proteome</keyword>
<dbReference type="PANTHER" id="PTHR30469:SF37">
    <property type="entry name" value="RAGD PROTEIN"/>
    <property type="match status" value="1"/>
</dbReference>
<feature type="domain" description="Multidrug resistance protein MdtA-like C-terminal permuted SH3" evidence="6">
    <location>
        <begin position="314"/>
        <end position="368"/>
    </location>
</feature>
<dbReference type="PANTHER" id="PTHR30469">
    <property type="entry name" value="MULTIDRUG RESISTANCE PROTEIN MDTA"/>
    <property type="match status" value="1"/>
</dbReference>
<comment type="caution">
    <text evidence="8">The sequence shown here is derived from an EMBL/GenBank/DDBJ whole genome shotgun (WGS) entry which is preliminary data.</text>
</comment>
<evidence type="ECO:0000259" key="5">
    <source>
        <dbReference type="Pfam" id="PF25954"/>
    </source>
</evidence>
<evidence type="ECO:0000313" key="8">
    <source>
        <dbReference type="EMBL" id="NML27927.1"/>
    </source>
</evidence>
<dbReference type="Pfam" id="PF25954">
    <property type="entry name" value="Beta-barrel_RND_2"/>
    <property type="match status" value="1"/>
</dbReference>
<organism evidence="8 9">
    <name type="scientific">Zoogloea dura</name>
    <dbReference type="NCBI Taxonomy" id="2728840"/>
    <lineage>
        <taxon>Bacteria</taxon>
        <taxon>Pseudomonadati</taxon>
        <taxon>Pseudomonadota</taxon>
        <taxon>Betaproteobacteria</taxon>
        <taxon>Rhodocyclales</taxon>
        <taxon>Zoogloeaceae</taxon>
        <taxon>Zoogloea</taxon>
    </lineage>
</organism>
<feature type="domain" description="CzcB-like barrel-sandwich hybrid" evidence="7">
    <location>
        <begin position="90"/>
        <end position="228"/>
    </location>
</feature>
<dbReference type="NCBIfam" id="TIGR01730">
    <property type="entry name" value="RND_mfp"/>
    <property type="match status" value="1"/>
</dbReference>
<keyword evidence="4" id="KW-0812">Transmembrane</keyword>
<name>A0A848G6R5_9RHOO</name>
<dbReference type="AlphaFoldDB" id="A0A848G6R5"/>
<dbReference type="Gene3D" id="2.40.30.170">
    <property type="match status" value="1"/>
</dbReference>
<keyword evidence="4" id="KW-1133">Transmembrane helix</keyword>
<dbReference type="InterPro" id="IPR058627">
    <property type="entry name" value="MdtA-like_C"/>
</dbReference>
<dbReference type="InterPro" id="IPR058647">
    <property type="entry name" value="BSH_CzcB-like"/>
</dbReference>
<evidence type="ECO:0000313" key="9">
    <source>
        <dbReference type="Proteomes" id="UP000580043"/>
    </source>
</evidence>
<dbReference type="SUPFAM" id="SSF111369">
    <property type="entry name" value="HlyD-like secretion proteins"/>
    <property type="match status" value="1"/>
</dbReference>
<comment type="similarity">
    <text evidence="1">Belongs to the membrane fusion protein (MFP) (TC 8.A.1) family.</text>
</comment>
<evidence type="ECO:0000259" key="7">
    <source>
        <dbReference type="Pfam" id="PF25973"/>
    </source>
</evidence>
<dbReference type="Pfam" id="PF25967">
    <property type="entry name" value="RND-MFP_C"/>
    <property type="match status" value="1"/>
</dbReference>
<dbReference type="Gene3D" id="2.40.50.100">
    <property type="match status" value="1"/>
</dbReference>
<evidence type="ECO:0000256" key="3">
    <source>
        <dbReference type="SAM" id="MobiDB-lite"/>
    </source>
</evidence>
<reference evidence="8 9" key="1">
    <citation type="submission" date="2020-04" db="EMBL/GenBank/DDBJ databases">
        <title>Zoogloea sp. G-4-1-14 isolated from soil.</title>
        <authorList>
            <person name="Dahal R.H."/>
        </authorList>
    </citation>
    <scope>NUCLEOTIDE SEQUENCE [LARGE SCALE GENOMIC DNA]</scope>
    <source>
        <strain evidence="8 9">G-4-1-14</strain>
    </source>
</reference>
<dbReference type="GO" id="GO:0015562">
    <property type="term" value="F:efflux transmembrane transporter activity"/>
    <property type="evidence" value="ECO:0007669"/>
    <property type="project" value="TreeGrafter"/>
</dbReference>
<feature type="transmembrane region" description="Helical" evidence="4">
    <location>
        <begin position="20"/>
        <end position="42"/>
    </location>
</feature>